<evidence type="ECO:0000313" key="2">
    <source>
        <dbReference type="EMBL" id="KMQ85192.1"/>
    </source>
</evidence>
<reference evidence="2 3" key="1">
    <citation type="submission" date="2015-04" db="EMBL/GenBank/DDBJ databases">
        <title>Lasius niger genome sequencing.</title>
        <authorList>
            <person name="Konorov E.A."/>
            <person name="Nikitin M.A."/>
            <person name="Kirill M.V."/>
            <person name="Chang P."/>
        </authorList>
    </citation>
    <scope>NUCLEOTIDE SEQUENCE [LARGE SCALE GENOMIC DNA]</scope>
    <source>
        <tissue evidence="2">Whole</tissue>
    </source>
</reference>
<dbReference type="Pfam" id="PF00078">
    <property type="entry name" value="RVT_1"/>
    <property type="match status" value="1"/>
</dbReference>
<keyword evidence="3" id="KW-1185">Reference proteome</keyword>
<accession>A0A0J7K4E0</accession>
<gene>
    <name evidence="2" type="ORF">RF55_16387</name>
</gene>
<dbReference type="PANTHER" id="PTHR36688">
    <property type="entry name" value="ENDO/EXONUCLEASE/PHOSPHATASE DOMAIN-CONTAINING PROTEIN"/>
    <property type="match status" value="1"/>
</dbReference>
<dbReference type="OrthoDB" id="7698997at2759"/>
<evidence type="ECO:0000259" key="1">
    <source>
        <dbReference type="PROSITE" id="PS50878"/>
    </source>
</evidence>
<dbReference type="Pfam" id="PF23191">
    <property type="entry name" value="WHD_MCM3_C"/>
    <property type="match status" value="1"/>
</dbReference>
<keyword evidence="2" id="KW-0695">RNA-directed DNA polymerase</keyword>
<feature type="domain" description="Reverse transcriptase" evidence="1">
    <location>
        <begin position="185"/>
        <end position="451"/>
    </location>
</feature>
<evidence type="ECO:0000313" key="3">
    <source>
        <dbReference type="Proteomes" id="UP000036403"/>
    </source>
</evidence>
<keyword evidence="2" id="KW-0548">Nucleotidyltransferase</keyword>
<organism evidence="2 3">
    <name type="scientific">Lasius niger</name>
    <name type="common">Black garden ant</name>
    <dbReference type="NCBI Taxonomy" id="67767"/>
    <lineage>
        <taxon>Eukaryota</taxon>
        <taxon>Metazoa</taxon>
        <taxon>Ecdysozoa</taxon>
        <taxon>Arthropoda</taxon>
        <taxon>Hexapoda</taxon>
        <taxon>Insecta</taxon>
        <taxon>Pterygota</taxon>
        <taxon>Neoptera</taxon>
        <taxon>Endopterygota</taxon>
        <taxon>Hymenoptera</taxon>
        <taxon>Apocrita</taxon>
        <taxon>Aculeata</taxon>
        <taxon>Formicoidea</taxon>
        <taxon>Formicidae</taxon>
        <taxon>Formicinae</taxon>
        <taxon>Lasius</taxon>
        <taxon>Lasius</taxon>
    </lineage>
</organism>
<dbReference type="AlphaFoldDB" id="A0A0J7K4E0"/>
<dbReference type="InterPro" id="IPR056575">
    <property type="entry name" value="WH_MCM3_C"/>
</dbReference>
<dbReference type="InterPro" id="IPR000477">
    <property type="entry name" value="RT_dom"/>
</dbReference>
<dbReference type="SUPFAM" id="SSF56672">
    <property type="entry name" value="DNA/RNA polymerases"/>
    <property type="match status" value="1"/>
</dbReference>
<name>A0A0J7K4E0_LASNI</name>
<proteinExistence type="predicted"/>
<dbReference type="Proteomes" id="UP000036403">
    <property type="component" value="Unassembled WGS sequence"/>
</dbReference>
<protein>
    <submittedName>
        <fullName evidence="2">Reverse transcriptase</fullName>
    </submittedName>
</protein>
<dbReference type="PaxDb" id="67767-A0A0J7K4E0"/>
<dbReference type="PROSITE" id="PS50878">
    <property type="entry name" value="RT_POL"/>
    <property type="match status" value="1"/>
</dbReference>
<dbReference type="EMBL" id="LBMM01014395">
    <property type="protein sequence ID" value="KMQ85192.1"/>
    <property type="molecule type" value="Genomic_DNA"/>
</dbReference>
<sequence>MSIREMISEKRKARKRWQETRFPYDKTQLNSITAKLKQLLNSDKNQGIQTYLKNLNATAATDYSLWKATKKLKRPILIQSPIRKKDNTWAKNDSERVETFAEHLHEVFVPNSFQGDSKKMDEVLHLLNRTHQLDLPISKFTKSEVTQAIRKLNQHKAPGYDLITAKILRELPEEAIIYLTQLYNAIIKRGFVPQQWKVAQVIMILKPGKRAEDVKSYRPISLLPIPSKVLEILFLKRLMPIIEKNQIIPNYQFGFRQKHSTIEQIHRLVEKINTTFEQKKYCSAIFLDISQAFDRVWHEGLLYKIKKTLPINYYVFIRSYLNNRHFFVKQNDKASKLYTIQAGVPQGSVLGPILYLMYTSDLPTTEGVVIGTFADDTAALAIDDNPAAASTKLQRCLKNISQWLKNWRIQPNENKSIHVTFTIRRETCPPVHLNGVQIPQANEAKYLGLYLDRRLTWRKHIFTKRKAMGIQLRKLYWLMCQKSQLSLENKLLLYKCILKPIWTYGVQLWGTTANSNIEILQRFQSKILRMITNSPWYITNNRLHHDLDIPTVKEEIKTRVKAYKTRLQNHPNKLASHLMNRKKIFYRLKRRIPQDLITV</sequence>
<dbReference type="PANTHER" id="PTHR36688:SF1">
    <property type="entry name" value="ENDONUCLEASE_EXONUCLEASE_PHOSPHATASE DOMAIN-CONTAINING PROTEIN"/>
    <property type="match status" value="1"/>
</dbReference>
<dbReference type="InterPro" id="IPR052560">
    <property type="entry name" value="RdDP_mobile_element"/>
</dbReference>
<dbReference type="STRING" id="67767.A0A0J7K4E0"/>
<comment type="caution">
    <text evidence="2">The sequence shown here is derived from an EMBL/GenBank/DDBJ whole genome shotgun (WGS) entry which is preliminary data.</text>
</comment>
<keyword evidence="2" id="KW-0808">Transferase</keyword>
<dbReference type="GO" id="GO:0003964">
    <property type="term" value="F:RNA-directed DNA polymerase activity"/>
    <property type="evidence" value="ECO:0007669"/>
    <property type="project" value="UniProtKB-KW"/>
</dbReference>
<dbReference type="CDD" id="cd01650">
    <property type="entry name" value="RT_nLTR_like"/>
    <property type="match status" value="1"/>
</dbReference>
<dbReference type="InterPro" id="IPR043502">
    <property type="entry name" value="DNA/RNA_pol_sf"/>
</dbReference>